<organism evidence="3 4">
    <name type="scientific">Trichoderma asperellum (strain ATCC 204424 / CBS 433.97 / NBRC 101777)</name>
    <dbReference type="NCBI Taxonomy" id="1042311"/>
    <lineage>
        <taxon>Eukaryota</taxon>
        <taxon>Fungi</taxon>
        <taxon>Dikarya</taxon>
        <taxon>Ascomycota</taxon>
        <taxon>Pezizomycotina</taxon>
        <taxon>Sordariomycetes</taxon>
        <taxon>Hypocreomycetidae</taxon>
        <taxon>Hypocreales</taxon>
        <taxon>Hypocreaceae</taxon>
        <taxon>Trichoderma</taxon>
    </lineage>
</organism>
<reference evidence="3 4" key="1">
    <citation type="submission" date="2016-07" db="EMBL/GenBank/DDBJ databases">
        <title>Multiple horizontal gene transfer events from other fungi enriched the ability of initially mycotrophic Trichoderma (Ascomycota) to feed on dead plant biomass.</title>
        <authorList>
            <consortium name="DOE Joint Genome Institute"/>
            <person name="Aerts A."/>
            <person name="Atanasova L."/>
            <person name="Chenthamara K."/>
            <person name="Zhang J."/>
            <person name="Grujic M."/>
            <person name="Henrissat B."/>
            <person name="Kuo A."/>
            <person name="Salamov A."/>
            <person name="Lipzen A."/>
            <person name="Labutti K."/>
            <person name="Barry K."/>
            <person name="Miao Y."/>
            <person name="Rahimi M.J."/>
            <person name="Shen Q."/>
            <person name="Grigoriev I.V."/>
            <person name="Kubicek C.P."/>
            <person name="Druzhinina I.S."/>
        </authorList>
    </citation>
    <scope>NUCLEOTIDE SEQUENCE [LARGE SCALE GENOMIC DNA]</scope>
    <source>
        <strain evidence="3 4">CBS 433.97</strain>
    </source>
</reference>
<dbReference type="STRING" id="1042311.A0A2T3Z323"/>
<dbReference type="Proteomes" id="UP000240493">
    <property type="component" value="Unassembled WGS sequence"/>
</dbReference>
<dbReference type="OrthoDB" id="3553147at2759"/>
<name>A0A2T3Z323_TRIA4</name>
<feature type="compositionally biased region" description="Low complexity" evidence="1">
    <location>
        <begin position="305"/>
        <end position="323"/>
    </location>
</feature>
<proteinExistence type="predicted"/>
<feature type="compositionally biased region" description="Polar residues" evidence="1">
    <location>
        <begin position="10"/>
        <end position="19"/>
    </location>
</feature>
<dbReference type="InterPro" id="IPR010730">
    <property type="entry name" value="HET"/>
</dbReference>
<dbReference type="PANTHER" id="PTHR24148:SF73">
    <property type="entry name" value="HET DOMAIN PROTEIN (AFU_ORTHOLOGUE AFUA_8G01020)"/>
    <property type="match status" value="1"/>
</dbReference>
<dbReference type="EMBL" id="KZ679264">
    <property type="protein sequence ID" value="PTB39207.1"/>
    <property type="molecule type" value="Genomic_DNA"/>
</dbReference>
<evidence type="ECO:0000256" key="1">
    <source>
        <dbReference type="SAM" id="MobiDB-lite"/>
    </source>
</evidence>
<gene>
    <name evidence="3" type="ORF">M441DRAFT_70349</name>
</gene>
<feature type="domain" description="Heterokaryon incompatibility" evidence="2">
    <location>
        <begin position="71"/>
        <end position="218"/>
    </location>
</feature>
<dbReference type="PANTHER" id="PTHR24148">
    <property type="entry name" value="ANKYRIN REPEAT DOMAIN-CONTAINING PROTEIN 39 HOMOLOG-RELATED"/>
    <property type="match status" value="1"/>
</dbReference>
<dbReference type="InterPro" id="IPR052895">
    <property type="entry name" value="HetReg/Transcr_Mod"/>
</dbReference>
<sequence>MTALRKRRTPSTASSQPNSIKRAKKSTQFHHYQPLQHLQQEIRLLQLLPGKPGSRIAIKLLTVSLNDNPEYEALSYCWGPPQPSYDIFIHVNSSENNEHQPTESISSFPVGRNLRKALDDLRHQDRPRLIWNDAICINQKDNVEKGHQIQLMHQIYTRAKVVCAWIDHNVRPRTSVFDDLENLGKGVELDDFYDPSYWYPVADIFRNEYWCRLWIQQELILAAKVDVYCRRDVFSGEQLLEFQQKVNVVKSQRTRLGGPEFVLSRYIDGNTSAEPTPEIFGGGVIQARINMREGREAQEAYSISLSSSSSSSSPRSPTSDGQSPSPIHGFKITRGLLASSLLNLFLQSSSVRMTNPRDRLYGILGLATDIAHGPGLEVNYDASPIWVYAQVFRHFIHRYKSLSFLCFNKSNPRGSYTSRKGFPSWMPHADVCWSSVNASKACGAMLATPHIVSIDLETLCLHAQGIKVDTIKHIDQINGDGRGWTPIPEWLDQMESFCRKTWPDANSSSSPLHERDDVTSLMFPWLSPKRYKNMWKLDKPDPARRVHLIRSLLAAARKADQKDLSTGDIIRGGYTPTNIIPMDVREECHPLHVEINAVVLFGTEGSRVGSMARTSDIRVGDEIWILFGCRMPIMMRPKKEEGKGSRYQVIGPAVVPGVMKGEVIKDAGESVDHGTTIILE</sequence>
<feature type="region of interest" description="Disordered" evidence="1">
    <location>
        <begin position="1"/>
        <end position="27"/>
    </location>
</feature>
<evidence type="ECO:0000313" key="3">
    <source>
        <dbReference type="EMBL" id="PTB39207.1"/>
    </source>
</evidence>
<dbReference type="AlphaFoldDB" id="A0A2T3Z323"/>
<keyword evidence="4" id="KW-1185">Reference proteome</keyword>
<evidence type="ECO:0000259" key="2">
    <source>
        <dbReference type="Pfam" id="PF06985"/>
    </source>
</evidence>
<feature type="region of interest" description="Disordered" evidence="1">
    <location>
        <begin position="305"/>
        <end position="325"/>
    </location>
</feature>
<evidence type="ECO:0000313" key="4">
    <source>
        <dbReference type="Proteomes" id="UP000240493"/>
    </source>
</evidence>
<accession>A0A2T3Z323</accession>
<dbReference type="Pfam" id="PF06985">
    <property type="entry name" value="HET"/>
    <property type="match status" value="1"/>
</dbReference>
<protein>
    <recommendedName>
        <fullName evidence="2">Heterokaryon incompatibility domain-containing protein</fullName>
    </recommendedName>
</protein>